<dbReference type="Proteomes" id="UP001239111">
    <property type="component" value="Chromosome 2"/>
</dbReference>
<name>A0ACC2P960_9HYME</name>
<evidence type="ECO:0000313" key="2">
    <source>
        <dbReference type="Proteomes" id="UP001239111"/>
    </source>
</evidence>
<comment type="caution">
    <text evidence="1">The sequence shown here is derived from an EMBL/GenBank/DDBJ whole genome shotgun (WGS) entry which is preliminary data.</text>
</comment>
<keyword evidence="2" id="KW-1185">Reference proteome</keyword>
<dbReference type="EMBL" id="CM056742">
    <property type="protein sequence ID" value="KAJ8679144.1"/>
    <property type="molecule type" value="Genomic_DNA"/>
</dbReference>
<sequence>MSAPHKMVLIVRMDLNMSQGKIASQCAHAALACYLRGTRSIFNYFLTKEWLLLGQAKVVLKVNSETELVSLAEKAERAGLITCPVMDAGRTQVGMGTVTVLGIGPAPSSKIDTVTSHLRLL</sequence>
<proteinExistence type="predicted"/>
<gene>
    <name evidence="1" type="ORF">QAD02_014931</name>
</gene>
<protein>
    <submittedName>
        <fullName evidence="1">Uncharacterized protein</fullName>
    </submittedName>
</protein>
<accession>A0ACC2P960</accession>
<organism evidence="1 2">
    <name type="scientific">Eretmocerus hayati</name>
    <dbReference type="NCBI Taxonomy" id="131215"/>
    <lineage>
        <taxon>Eukaryota</taxon>
        <taxon>Metazoa</taxon>
        <taxon>Ecdysozoa</taxon>
        <taxon>Arthropoda</taxon>
        <taxon>Hexapoda</taxon>
        <taxon>Insecta</taxon>
        <taxon>Pterygota</taxon>
        <taxon>Neoptera</taxon>
        <taxon>Endopterygota</taxon>
        <taxon>Hymenoptera</taxon>
        <taxon>Apocrita</taxon>
        <taxon>Proctotrupomorpha</taxon>
        <taxon>Chalcidoidea</taxon>
        <taxon>Aphelinidae</taxon>
        <taxon>Aphelininae</taxon>
        <taxon>Eretmocerus</taxon>
    </lineage>
</organism>
<evidence type="ECO:0000313" key="1">
    <source>
        <dbReference type="EMBL" id="KAJ8679144.1"/>
    </source>
</evidence>
<reference evidence="1" key="1">
    <citation type="submission" date="2023-04" db="EMBL/GenBank/DDBJ databases">
        <title>A chromosome-level genome assembly of the parasitoid wasp Eretmocerus hayati.</title>
        <authorList>
            <person name="Zhong Y."/>
            <person name="Liu S."/>
            <person name="Liu Y."/>
        </authorList>
    </citation>
    <scope>NUCLEOTIDE SEQUENCE</scope>
    <source>
        <strain evidence="1">ZJU_SS_LIU_2023</strain>
    </source>
</reference>